<dbReference type="NCBIfam" id="NF040521">
    <property type="entry name" value="C45_proenzyme"/>
    <property type="match status" value="1"/>
</dbReference>
<dbReference type="Gene3D" id="3.60.60.10">
    <property type="entry name" value="Penicillin V Acylase, Chain A"/>
    <property type="match status" value="1"/>
</dbReference>
<keyword evidence="3" id="KW-1185">Reference proteome</keyword>
<name>A0A7W9ZFG5_NOVIT</name>
<dbReference type="PANTHER" id="PTHR34180">
    <property type="entry name" value="PEPTIDASE C45"/>
    <property type="match status" value="1"/>
</dbReference>
<evidence type="ECO:0000259" key="1">
    <source>
        <dbReference type="Pfam" id="PF03417"/>
    </source>
</evidence>
<dbReference type="InterPro" id="IPR047794">
    <property type="entry name" value="C45_proenzyme-like"/>
</dbReference>
<sequence length="382" mass="40975">MPSTPLAPFPFISVSGSPLERGRAYGAAAKDRVQRSISIYGDQLTDLGFSPDAASALIQDFIPGITAFGAHYLEEMQGIAEGAGVALEQIVLINARTEVVAKARVIAGVPEDDETDDITKKDGCTGVVVLPEQAASGRLIHAQNWDWRAECAETAVVLRVQRDDGPDFMTFVEAGGLARCGMNAAGIAITANYLESDRDYTQSGVPLALIRRKVLEQTHLAFAMKAVATTAKACSNNMIVSHAEGFAIDFECAPDETFPLYPDNGLIVHANHWQSPVALSKLKDTGIPSVPESFYRDWRVRRLLESRPGPLSTDDVKAALFDTFGTPHAVCRPPRPGSSGNLSATVAMIVMDPAIGQMEVAPLPALNQTFTRYSFTADPVTA</sequence>
<dbReference type="AlphaFoldDB" id="A0A7W9ZFG5"/>
<reference evidence="2 3" key="1">
    <citation type="submission" date="2020-08" db="EMBL/GenBank/DDBJ databases">
        <title>Genomic Encyclopedia of Type Strains, Phase IV (KMG-IV): sequencing the most valuable type-strain genomes for metagenomic binning, comparative biology and taxonomic classification.</title>
        <authorList>
            <person name="Goeker M."/>
        </authorList>
    </citation>
    <scope>NUCLEOTIDE SEQUENCE [LARGE SCALE GENOMIC DNA]</scope>
    <source>
        <strain evidence="2 3">DSM 11590</strain>
    </source>
</reference>
<dbReference type="Pfam" id="PF03417">
    <property type="entry name" value="AAT"/>
    <property type="match status" value="1"/>
</dbReference>
<dbReference type="EMBL" id="JACIIX010000002">
    <property type="protein sequence ID" value="MBB6209309.1"/>
    <property type="molecule type" value="Genomic_DNA"/>
</dbReference>
<gene>
    <name evidence="2" type="ORF">FHS48_000711</name>
</gene>
<comment type="caution">
    <text evidence="2">The sequence shown here is derived from an EMBL/GenBank/DDBJ whole genome shotgun (WGS) entry which is preliminary data.</text>
</comment>
<protein>
    <recommendedName>
        <fullName evidence="1">Peptidase C45 hydrolase domain-containing protein</fullName>
    </recommendedName>
</protein>
<evidence type="ECO:0000313" key="3">
    <source>
        <dbReference type="Proteomes" id="UP000544872"/>
    </source>
</evidence>
<dbReference type="RefSeq" id="WP_184261492.1">
    <property type="nucleotide sequence ID" value="NZ_JACIIX010000002.1"/>
</dbReference>
<accession>A0A7W9ZFG5</accession>
<dbReference type="Gene3D" id="1.10.10.2120">
    <property type="match status" value="1"/>
</dbReference>
<dbReference type="InterPro" id="IPR005079">
    <property type="entry name" value="Peptidase_C45_hydrolase"/>
</dbReference>
<evidence type="ECO:0000313" key="2">
    <source>
        <dbReference type="EMBL" id="MBB6209309.1"/>
    </source>
</evidence>
<dbReference type="PANTHER" id="PTHR34180:SF1">
    <property type="entry name" value="BETA-ALANYL-DOPAMINE_CARCININE HYDROLASE"/>
    <property type="match status" value="1"/>
</dbReference>
<proteinExistence type="predicted"/>
<dbReference type="Proteomes" id="UP000544872">
    <property type="component" value="Unassembled WGS sequence"/>
</dbReference>
<feature type="domain" description="Peptidase C45 hydrolase" evidence="1">
    <location>
        <begin position="138"/>
        <end position="353"/>
    </location>
</feature>
<dbReference type="InterPro" id="IPR047801">
    <property type="entry name" value="Peptidase_C45"/>
</dbReference>
<organism evidence="2 3">
    <name type="scientific">Novispirillum itersonii</name>
    <name type="common">Aquaspirillum itersonii</name>
    <dbReference type="NCBI Taxonomy" id="189"/>
    <lineage>
        <taxon>Bacteria</taxon>
        <taxon>Pseudomonadati</taxon>
        <taxon>Pseudomonadota</taxon>
        <taxon>Alphaproteobacteria</taxon>
        <taxon>Rhodospirillales</taxon>
        <taxon>Novispirillaceae</taxon>
        <taxon>Novispirillum</taxon>
    </lineage>
</organism>